<reference evidence="1" key="1">
    <citation type="journal article" date="2021" name="Proc. Natl. Acad. Sci. U.S.A.">
        <title>A Catalog of Tens of Thousands of Viruses from Human Metagenomes Reveals Hidden Associations with Chronic Diseases.</title>
        <authorList>
            <person name="Tisza M.J."/>
            <person name="Buck C.B."/>
        </authorList>
    </citation>
    <scope>NUCLEOTIDE SEQUENCE</scope>
    <source>
        <strain evidence="1">CtcFy9</strain>
    </source>
</reference>
<protein>
    <submittedName>
        <fullName evidence="1">Nucleoside triphosphate pyrophosphohydrolase</fullName>
    </submittedName>
</protein>
<proteinExistence type="predicted"/>
<sequence>MTTKETLKIIEDAVATYGPLMQMVVCIEELAELQKELTKCIRNGDLERHTLAMNPALAEEMADVEIMLMQLYCMAGNRKTVDEISESKLKRLANRIQAEG</sequence>
<evidence type="ECO:0000313" key="1">
    <source>
        <dbReference type="EMBL" id="DAI05920.1"/>
    </source>
</evidence>
<dbReference type="SUPFAM" id="SSF101386">
    <property type="entry name" value="all-alpha NTP pyrophosphatases"/>
    <property type="match status" value="1"/>
</dbReference>
<accession>A0A8S5VXE1</accession>
<organism evidence="1">
    <name type="scientific">Ackermannviridae sp</name>
    <dbReference type="NCBI Taxonomy" id="2831612"/>
    <lineage>
        <taxon>Viruses</taxon>
        <taxon>Duplodnaviria</taxon>
        <taxon>Heunggongvirae</taxon>
        <taxon>Uroviricota</taxon>
        <taxon>Caudoviricetes</taxon>
        <taxon>Pantevenvirales</taxon>
        <taxon>Ackermannviridae</taxon>
    </lineage>
</organism>
<dbReference type="EMBL" id="BK024705">
    <property type="protein sequence ID" value="DAI05920.1"/>
    <property type="molecule type" value="Genomic_DNA"/>
</dbReference>
<dbReference type="CDD" id="cd11539">
    <property type="entry name" value="NTP-PPase_u2"/>
    <property type="match status" value="1"/>
</dbReference>
<name>A0A8S5VXE1_9CAUD</name>